<organism evidence="8 9">
    <name type="scientific">Volvox africanus</name>
    <dbReference type="NCBI Taxonomy" id="51714"/>
    <lineage>
        <taxon>Eukaryota</taxon>
        <taxon>Viridiplantae</taxon>
        <taxon>Chlorophyta</taxon>
        <taxon>core chlorophytes</taxon>
        <taxon>Chlorophyceae</taxon>
        <taxon>CS clade</taxon>
        <taxon>Chlamydomonadales</taxon>
        <taxon>Volvocaceae</taxon>
        <taxon>Volvox</taxon>
    </lineage>
</organism>
<sequence>MNMSKWFVNLAKCAVGRLPSGALLACAQTPDLVDNAFLWASAVGHIALNRYSTAPPTCTGDWIHINGMRFHGRHGVLPEETRLGQNFLVDIKLQVDATRAGASDALEDTVNYAAVYEDVKEIVEGPPCKLIEAVAQRAVNKVMLRHPEVRQVDFTIRKLAIPGLPSVVDSVGVQIRRFRQRPCSAPQLEPSAGGNVPSV</sequence>
<dbReference type="NCBIfam" id="TIGR00525">
    <property type="entry name" value="folB"/>
    <property type="match status" value="1"/>
</dbReference>
<feature type="domain" description="Dihydroneopterin aldolase/epimerase" evidence="7">
    <location>
        <begin position="63"/>
        <end position="177"/>
    </location>
</feature>
<comment type="similarity">
    <text evidence="3 6">Belongs to the DHNA family.</text>
</comment>
<dbReference type="Pfam" id="PF02152">
    <property type="entry name" value="FolB"/>
    <property type="match status" value="1"/>
</dbReference>
<reference evidence="8 9" key="1">
    <citation type="journal article" date="2023" name="IScience">
        <title>Expanded male sex-determining region conserved during the evolution of homothallism in the green alga Volvox.</title>
        <authorList>
            <person name="Yamamoto K."/>
            <person name="Matsuzaki R."/>
            <person name="Mahakham W."/>
            <person name="Heman W."/>
            <person name="Sekimoto H."/>
            <person name="Kawachi M."/>
            <person name="Minakuchi Y."/>
            <person name="Toyoda A."/>
            <person name="Nozaki H."/>
        </authorList>
    </citation>
    <scope>NUCLEOTIDE SEQUENCE [LARGE SCALE GENOMIC DNA]</scope>
    <source>
        <strain evidence="8 9">NIES-4468</strain>
    </source>
</reference>
<evidence type="ECO:0000256" key="3">
    <source>
        <dbReference type="ARBA" id="ARBA00005708"/>
    </source>
</evidence>
<evidence type="ECO:0000256" key="6">
    <source>
        <dbReference type="RuleBase" id="RU362079"/>
    </source>
</evidence>
<dbReference type="CDD" id="cd00534">
    <property type="entry name" value="DHNA_DHNTPE"/>
    <property type="match status" value="1"/>
</dbReference>
<proteinExistence type="inferred from homology"/>
<dbReference type="EC" id="4.1.2.25" evidence="6"/>
<evidence type="ECO:0000313" key="9">
    <source>
        <dbReference type="Proteomes" id="UP001165090"/>
    </source>
</evidence>
<comment type="catalytic activity">
    <reaction evidence="1 6">
        <text>7,8-dihydroneopterin = 6-hydroxymethyl-7,8-dihydropterin + glycolaldehyde</text>
        <dbReference type="Rhea" id="RHEA:10540"/>
        <dbReference type="ChEBI" id="CHEBI:17001"/>
        <dbReference type="ChEBI" id="CHEBI:17071"/>
        <dbReference type="ChEBI" id="CHEBI:44841"/>
        <dbReference type="EC" id="4.1.2.25"/>
    </reaction>
</comment>
<dbReference type="EMBL" id="BSDZ01000079">
    <property type="protein sequence ID" value="GLI68302.1"/>
    <property type="molecule type" value="Genomic_DNA"/>
</dbReference>
<comment type="pathway">
    <text evidence="2 6">Cofactor biosynthesis; tetrahydrofolate biosynthesis; 2-amino-4-hydroxy-6-hydroxymethyl-7,8-dihydropteridine diphosphate from 7,8-dihydroneopterin triphosphate: step 3/4.</text>
</comment>
<accession>A0ABQ5SG31</accession>
<dbReference type="SUPFAM" id="SSF55620">
    <property type="entry name" value="Tetrahydrobiopterin biosynthesis enzymes-like"/>
    <property type="match status" value="1"/>
</dbReference>
<keyword evidence="5 6" id="KW-0456">Lyase</keyword>
<dbReference type="SMART" id="SM00905">
    <property type="entry name" value="FolB"/>
    <property type="match status" value="1"/>
</dbReference>
<evidence type="ECO:0000256" key="5">
    <source>
        <dbReference type="ARBA" id="ARBA00023239"/>
    </source>
</evidence>
<dbReference type="NCBIfam" id="TIGR00526">
    <property type="entry name" value="folB_dom"/>
    <property type="match status" value="1"/>
</dbReference>
<dbReference type="Gene3D" id="3.30.1130.10">
    <property type="match status" value="1"/>
</dbReference>
<dbReference type="PANTHER" id="PTHR42844">
    <property type="entry name" value="DIHYDRONEOPTERIN ALDOLASE 1-RELATED"/>
    <property type="match status" value="1"/>
</dbReference>
<evidence type="ECO:0000256" key="2">
    <source>
        <dbReference type="ARBA" id="ARBA00005013"/>
    </source>
</evidence>
<evidence type="ECO:0000313" key="8">
    <source>
        <dbReference type="EMBL" id="GLI68302.1"/>
    </source>
</evidence>
<dbReference type="PANTHER" id="PTHR42844:SF1">
    <property type="entry name" value="DIHYDRONEOPTERIN ALDOLASE 1-RELATED"/>
    <property type="match status" value="1"/>
</dbReference>
<evidence type="ECO:0000259" key="7">
    <source>
        <dbReference type="SMART" id="SM00905"/>
    </source>
</evidence>
<evidence type="ECO:0000256" key="1">
    <source>
        <dbReference type="ARBA" id="ARBA00001353"/>
    </source>
</evidence>
<comment type="caution">
    <text evidence="8">The sequence shown here is derived from an EMBL/GenBank/DDBJ whole genome shotgun (WGS) entry which is preliminary data.</text>
</comment>
<dbReference type="InterPro" id="IPR043133">
    <property type="entry name" value="GTP-CH-I_C/QueF"/>
</dbReference>
<dbReference type="InterPro" id="IPR006156">
    <property type="entry name" value="Dihydroneopterin_aldolase"/>
</dbReference>
<gene>
    <name evidence="8" type="ORF">VaNZ11_012663</name>
</gene>
<dbReference type="InterPro" id="IPR006157">
    <property type="entry name" value="FolB_dom"/>
</dbReference>
<evidence type="ECO:0000256" key="4">
    <source>
        <dbReference type="ARBA" id="ARBA00022909"/>
    </source>
</evidence>
<protein>
    <recommendedName>
        <fullName evidence="6">7,8-dihydroneopterin aldolase</fullName>
        <ecNumber evidence="6">4.1.2.25</ecNumber>
    </recommendedName>
</protein>
<keyword evidence="9" id="KW-1185">Reference proteome</keyword>
<keyword evidence="4 6" id="KW-0289">Folate biosynthesis</keyword>
<comment type="function">
    <text evidence="6">Catalyzes the conversion of 7,8-dihydroneopterin to 6-hydroxymethyl-7,8-dihydropterin.</text>
</comment>
<dbReference type="Proteomes" id="UP001165090">
    <property type="component" value="Unassembled WGS sequence"/>
</dbReference>
<name>A0ABQ5SG31_9CHLO</name>